<accession>A0A8K0WIK3</accession>
<dbReference type="Gene3D" id="1.20.1170.10">
    <property type="match status" value="1"/>
</dbReference>
<keyword evidence="1" id="KW-0812">Transmembrane</keyword>
<dbReference type="AlphaFoldDB" id="A0A8K0WIK3"/>
<keyword evidence="1" id="KW-0472">Membrane</keyword>
<sequence length="342" mass="37361">MSTPTFESVAAELKAAQRLLGNEDIHKAFTTSLITYLTSDAGLNHLEETAKVTARAIKTSDMLNALEARLRTIDSKYSLEHKKFASVLLQHENDFNDAIKTSKEEAIYIAVYGERFAQVILPVIKDDTFSVDDKNSHCCLNRFRRRPESPHQCQAYCPRGEIKSLTDQIKSTRNATKTGMGAVAGVAAVGLVFLGLPFPPELPAVITGGCYVCGAILTAGAVSGAILTSWESDLRAKLKEKDDLSRSLTDIEQARTGLITLGEIDLAIYKTSVGGISSIWKSAQLSAKELLSWLEAAETDVSWINKAPSMVATDLDQAVKIYCTMAKYLRDYAHGVETTCIM</sequence>
<evidence type="ECO:0000313" key="2">
    <source>
        <dbReference type="EMBL" id="KAH7302962.1"/>
    </source>
</evidence>
<feature type="transmembrane region" description="Helical" evidence="1">
    <location>
        <begin position="204"/>
        <end position="230"/>
    </location>
</feature>
<proteinExistence type="predicted"/>
<keyword evidence="1" id="KW-1133">Transmembrane helix</keyword>
<reference evidence="2" key="1">
    <citation type="journal article" date="2021" name="Nat. Commun.">
        <title>Genetic determinants of endophytism in the Arabidopsis root mycobiome.</title>
        <authorList>
            <person name="Mesny F."/>
            <person name="Miyauchi S."/>
            <person name="Thiergart T."/>
            <person name="Pickel B."/>
            <person name="Atanasova L."/>
            <person name="Karlsson M."/>
            <person name="Huettel B."/>
            <person name="Barry K.W."/>
            <person name="Haridas S."/>
            <person name="Chen C."/>
            <person name="Bauer D."/>
            <person name="Andreopoulos W."/>
            <person name="Pangilinan J."/>
            <person name="LaButti K."/>
            <person name="Riley R."/>
            <person name="Lipzen A."/>
            <person name="Clum A."/>
            <person name="Drula E."/>
            <person name="Henrissat B."/>
            <person name="Kohler A."/>
            <person name="Grigoriev I.V."/>
            <person name="Martin F.M."/>
            <person name="Hacquard S."/>
        </authorList>
    </citation>
    <scope>NUCLEOTIDE SEQUENCE</scope>
    <source>
        <strain evidence="2">MPI-CAGE-CH-0235</strain>
    </source>
</reference>
<comment type="caution">
    <text evidence="2">The sequence shown here is derived from an EMBL/GenBank/DDBJ whole genome shotgun (WGS) entry which is preliminary data.</text>
</comment>
<dbReference type="Proteomes" id="UP000813444">
    <property type="component" value="Unassembled WGS sequence"/>
</dbReference>
<dbReference type="OrthoDB" id="5099888at2759"/>
<evidence type="ECO:0000256" key="1">
    <source>
        <dbReference type="SAM" id="Phobius"/>
    </source>
</evidence>
<keyword evidence="3" id="KW-1185">Reference proteome</keyword>
<evidence type="ECO:0000313" key="3">
    <source>
        <dbReference type="Proteomes" id="UP000813444"/>
    </source>
</evidence>
<name>A0A8K0WIK3_9HYPO</name>
<feature type="transmembrane region" description="Helical" evidence="1">
    <location>
        <begin position="179"/>
        <end position="198"/>
    </location>
</feature>
<organism evidence="2 3">
    <name type="scientific">Stachybotrys elegans</name>
    <dbReference type="NCBI Taxonomy" id="80388"/>
    <lineage>
        <taxon>Eukaryota</taxon>
        <taxon>Fungi</taxon>
        <taxon>Dikarya</taxon>
        <taxon>Ascomycota</taxon>
        <taxon>Pezizomycotina</taxon>
        <taxon>Sordariomycetes</taxon>
        <taxon>Hypocreomycetidae</taxon>
        <taxon>Hypocreales</taxon>
        <taxon>Stachybotryaceae</taxon>
        <taxon>Stachybotrys</taxon>
    </lineage>
</organism>
<gene>
    <name evidence="2" type="ORF">B0I35DRAFT_415468</name>
</gene>
<protein>
    <submittedName>
        <fullName evidence="2">Uncharacterized protein</fullName>
    </submittedName>
</protein>
<dbReference type="EMBL" id="JAGPNK010000044">
    <property type="protein sequence ID" value="KAH7302962.1"/>
    <property type="molecule type" value="Genomic_DNA"/>
</dbReference>